<keyword evidence="1" id="KW-1133">Transmembrane helix</keyword>
<accession>A0A1A9WMZ3</accession>
<feature type="transmembrane region" description="Helical" evidence="1">
    <location>
        <begin position="53"/>
        <end position="72"/>
    </location>
</feature>
<evidence type="ECO:0000313" key="2">
    <source>
        <dbReference type="EnsemblMetazoa" id="GBRI025553-PA"/>
    </source>
</evidence>
<dbReference type="VEuPathDB" id="VectorBase:GBRI025553"/>
<feature type="transmembrane region" description="Helical" evidence="1">
    <location>
        <begin position="20"/>
        <end position="41"/>
    </location>
</feature>
<protein>
    <submittedName>
        <fullName evidence="2">Uncharacterized protein</fullName>
    </submittedName>
</protein>
<keyword evidence="1" id="KW-0472">Membrane</keyword>
<name>A0A1A9WMZ3_9MUSC</name>
<keyword evidence="1" id="KW-0812">Transmembrane</keyword>
<evidence type="ECO:0000256" key="1">
    <source>
        <dbReference type="SAM" id="Phobius"/>
    </source>
</evidence>
<dbReference type="AlphaFoldDB" id="A0A1A9WMZ3"/>
<organism evidence="2 3">
    <name type="scientific">Glossina brevipalpis</name>
    <dbReference type="NCBI Taxonomy" id="37001"/>
    <lineage>
        <taxon>Eukaryota</taxon>
        <taxon>Metazoa</taxon>
        <taxon>Ecdysozoa</taxon>
        <taxon>Arthropoda</taxon>
        <taxon>Hexapoda</taxon>
        <taxon>Insecta</taxon>
        <taxon>Pterygota</taxon>
        <taxon>Neoptera</taxon>
        <taxon>Endopterygota</taxon>
        <taxon>Diptera</taxon>
        <taxon>Brachycera</taxon>
        <taxon>Muscomorpha</taxon>
        <taxon>Hippoboscoidea</taxon>
        <taxon>Glossinidae</taxon>
        <taxon>Glossina</taxon>
    </lineage>
</organism>
<dbReference type="Proteomes" id="UP000091820">
    <property type="component" value="Unassembled WGS sequence"/>
</dbReference>
<dbReference type="EnsemblMetazoa" id="GBRI025553-RA">
    <property type="protein sequence ID" value="GBRI025553-PA"/>
    <property type="gene ID" value="GBRI025553"/>
</dbReference>
<proteinExistence type="predicted"/>
<sequence>MASMQAKSMKSFITSKTWKLMMVLCSILQVLLIISLALFPYQVIELVLAKQKLIYFIIVLHWVSAAIDSSSAKNFSDHKPQYTIYEVSFLSVSQACITGYTRVLCLFTKLINLTVI</sequence>
<reference evidence="3" key="1">
    <citation type="submission" date="2014-03" db="EMBL/GenBank/DDBJ databases">
        <authorList>
            <person name="Aksoy S."/>
            <person name="Warren W."/>
            <person name="Wilson R.K."/>
        </authorList>
    </citation>
    <scope>NUCLEOTIDE SEQUENCE [LARGE SCALE GENOMIC DNA]</scope>
    <source>
        <strain evidence="3">IAEA</strain>
    </source>
</reference>
<keyword evidence="3" id="KW-1185">Reference proteome</keyword>
<evidence type="ECO:0000313" key="3">
    <source>
        <dbReference type="Proteomes" id="UP000091820"/>
    </source>
</evidence>
<reference evidence="2" key="2">
    <citation type="submission" date="2020-05" db="UniProtKB">
        <authorList>
            <consortium name="EnsemblMetazoa"/>
        </authorList>
    </citation>
    <scope>IDENTIFICATION</scope>
    <source>
        <strain evidence="2">IAEA</strain>
    </source>
</reference>